<organism evidence="2 3">
    <name type="scientific">Lodderomyces beijingensis</name>
    <dbReference type="NCBI Taxonomy" id="1775926"/>
    <lineage>
        <taxon>Eukaryota</taxon>
        <taxon>Fungi</taxon>
        <taxon>Dikarya</taxon>
        <taxon>Ascomycota</taxon>
        <taxon>Saccharomycotina</taxon>
        <taxon>Pichiomycetes</taxon>
        <taxon>Debaryomycetaceae</taxon>
        <taxon>Candida/Lodderomyces clade</taxon>
        <taxon>Lodderomyces</taxon>
    </lineage>
</organism>
<gene>
    <name evidence="2" type="ORF">LODBEIA_P17550</name>
</gene>
<protein>
    <submittedName>
        <fullName evidence="2">Uncharacterized protein</fullName>
    </submittedName>
</protein>
<sequence>MLRSIPTQPWLKSNRCLKFRSIAATALGTVRFYNNFQNKPPPPGQPPSNQLDSTRYHNQLIHNAVKSRLKLSPSLGASRKLPFRTIFILIATSSSLSMFFYLLVQLFKFHNEEKEEDGSNKKKRKKSRSIFLPLWLNPNLIRRKTFHFPQGVRYLDEEYYEYLMTEIAQMCHTNPEDITKREIDAYLKQLENTNVHYSLLEKISMNKKIREIFGLPLTIETGDSVMDIRVELKYPSVSGLQINLDSNTTGTATISRIKWAVQIFNFKSVVDDSINSISGAFETLDNAPDAVLHEAKSDQEPLEINNKHRYYEIHFQHQVTVKDQSGDKVGKLHYKGTIDFDHPSINRGIKLCNVDLVYSDTKYKIV</sequence>
<reference evidence="2 3" key="1">
    <citation type="submission" date="2024-03" db="EMBL/GenBank/DDBJ databases">
        <authorList>
            <person name="Brejova B."/>
        </authorList>
    </citation>
    <scope>NUCLEOTIDE SEQUENCE [LARGE SCALE GENOMIC DNA]</scope>
    <source>
        <strain evidence="2 3">CBS 14171</strain>
    </source>
</reference>
<name>A0ABP0ZKW4_9ASCO</name>
<keyword evidence="1" id="KW-0472">Membrane</keyword>
<dbReference type="GeneID" id="92206951"/>
<dbReference type="Proteomes" id="UP001497383">
    <property type="component" value="Chromosome 2"/>
</dbReference>
<keyword evidence="1" id="KW-1133">Transmembrane helix</keyword>
<feature type="transmembrane region" description="Helical" evidence="1">
    <location>
        <begin position="81"/>
        <end position="104"/>
    </location>
</feature>
<evidence type="ECO:0000256" key="1">
    <source>
        <dbReference type="SAM" id="Phobius"/>
    </source>
</evidence>
<keyword evidence="1" id="KW-0812">Transmembrane</keyword>
<evidence type="ECO:0000313" key="3">
    <source>
        <dbReference type="Proteomes" id="UP001497383"/>
    </source>
</evidence>
<keyword evidence="3" id="KW-1185">Reference proteome</keyword>
<dbReference type="EMBL" id="OZ022406">
    <property type="protein sequence ID" value="CAK9437377.1"/>
    <property type="molecule type" value="Genomic_DNA"/>
</dbReference>
<accession>A0ABP0ZKW4</accession>
<proteinExistence type="predicted"/>
<dbReference type="RefSeq" id="XP_066828693.1">
    <property type="nucleotide sequence ID" value="XM_066971678.1"/>
</dbReference>
<evidence type="ECO:0000313" key="2">
    <source>
        <dbReference type="EMBL" id="CAK9437377.1"/>
    </source>
</evidence>